<keyword evidence="1" id="KW-0646">Protease inhibitor</keyword>
<dbReference type="AlphaFoldDB" id="A0A4E0QZL4"/>
<organism evidence="4 5">
    <name type="scientific">Methanolobus halotolerans</name>
    <dbReference type="NCBI Taxonomy" id="2052935"/>
    <lineage>
        <taxon>Archaea</taxon>
        <taxon>Methanobacteriati</taxon>
        <taxon>Methanobacteriota</taxon>
        <taxon>Stenosarchaea group</taxon>
        <taxon>Methanomicrobia</taxon>
        <taxon>Methanosarcinales</taxon>
        <taxon>Methanosarcinaceae</taxon>
        <taxon>Methanolobus</taxon>
    </lineage>
</organism>
<evidence type="ECO:0000313" key="5">
    <source>
        <dbReference type="Proteomes" id="UP000297295"/>
    </source>
</evidence>
<dbReference type="InterPro" id="IPR052781">
    <property type="entry name" value="Cys_protease_inhibitor_I42"/>
</dbReference>
<evidence type="ECO:0000256" key="1">
    <source>
        <dbReference type="ARBA" id="ARBA00022690"/>
    </source>
</evidence>
<dbReference type="RefSeq" id="WP_135389708.1">
    <property type="nucleotide sequence ID" value="NZ_PGGK01000006.1"/>
</dbReference>
<dbReference type="Pfam" id="PF09394">
    <property type="entry name" value="Inhibitor_I42"/>
    <property type="match status" value="1"/>
</dbReference>
<dbReference type="EMBL" id="PGGK01000006">
    <property type="protein sequence ID" value="TGC09214.1"/>
    <property type="molecule type" value="Genomic_DNA"/>
</dbReference>
<dbReference type="GO" id="GO:0004869">
    <property type="term" value="F:cysteine-type endopeptidase inhibitor activity"/>
    <property type="evidence" value="ECO:0007669"/>
    <property type="project" value="UniProtKB-KW"/>
</dbReference>
<comment type="caution">
    <text evidence="4">The sequence shown here is derived from an EMBL/GenBank/DDBJ whole genome shotgun (WGS) entry which is preliminary data.</text>
</comment>
<proteinExistence type="predicted"/>
<protein>
    <recommendedName>
        <fullName evidence="3">Proteinase inhibitor I42 chagasin domain-containing protein</fullName>
    </recommendedName>
</protein>
<reference evidence="4 5" key="1">
    <citation type="submission" date="2017-11" db="EMBL/GenBank/DDBJ databases">
        <title>Isolation and Characterization of Methanogenic Archaea from Saline Meromictic Lake at Siberia.</title>
        <authorList>
            <person name="Shen Y."/>
            <person name="Huang H.-H."/>
            <person name="Lai M.-C."/>
            <person name="Chen S.-C."/>
        </authorList>
    </citation>
    <scope>NUCLEOTIDE SEQUENCE [LARGE SCALE GENOMIC DNA]</scope>
    <source>
        <strain evidence="4 5">SY-01</strain>
    </source>
</reference>
<dbReference type="Proteomes" id="UP000297295">
    <property type="component" value="Unassembled WGS sequence"/>
</dbReference>
<dbReference type="PANTHER" id="PTHR36530:SF1">
    <property type="entry name" value="AMOEBIASIN-1"/>
    <property type="match status" value="1"/>
</dbReference>
<accession>A0A4E0QZL4</accession>
<keyword evidence="2" id="KW-0789">Thiol protease inhibitor</keyword>
<dbReference type="OrthoDB" id="28968at2157"/>
<evidence type="ECO:0000259" key="3">
    <source>
        <dbReference type="Pfam" id="PF09394"/>
    </source>
</evidence>
<dbReference type="InterPro" id="IPR018990">
    <property type="entry name" value="Prot_inh_I42_chagasin"/>
</dbReference>
<feature type="domain" description="Proteinase inhibitor I42 chagasin" evidence="3">
    <location>
        <begin position="87"/>
        <end position="174"/>
    </location>
</feature>
<dbReference type="InterPro" id="IPR036331">
    <property type="entry name" value="Chagasin-like_sf"/>
</dbReference>
<gene>
    <name evidence="4" type="ORF">CUN85_07565</name>
</gene>
<dbReference type="SUPFAM" id="SSF141066">
    <property type="entry name" value="ICP-like"/>
    <property type="match status" value="1"/>
</dbReference>
<dbReference type="PANTHER" id="PTHR36530">
    <property type="entry name" value="INHIBITOR OF CYSTEINE PEPTIDASE"/>
    <property type="match status" value="1"/>
</dbReference>
<dbReference type="Gene3D" id="2.60.40.2020">
    <property type="match status" value="1"/>
</dbReference>
<name>A0A4E0QZL4_9EURY</name>
<evidence type="ECO:0000256" key="2">
    <source>
        <dbReference type="ARBA" id="ARBA00022704"/>
    </source>
</evidence>
<evidence type="ECO:0000313" key="4">
    <source>
        <dbReference type="EMBL" id="TGC09214.1"/>
    </source>
</evidence>
<keyword evidence="5" id="KW-1185">Reference proteome</keyword>
<sequence length="254" mass="28548">MKEKRLVFLLLVVVLSVLVPGCMETESGVNDVAQISDADDQWKEGEKPDVIDEDAAYGEKVPVNTENGIEPITVMFTENDSGEIVNVIRGDTIIVMLKENPTTGYTWNLTASPGLSMVDEFYEEEIEGNQLVGAGGTHKWVFEIIENEEQNISATYKRSWEVTTGNETQFELTVNVIPEEKLIKANGTVNYIELEGGFYGITDKNGIRYDPVNLDDKFRVDGLDINFTAYPRDELMSIHMWGQLVEIRTARVIE</sequence>